<name>A0AAW2Z1J6_9EUKA</name>
<feature type="non-terminal residue" evidence="1">
    <location>
        <position position="257"/>
    </location>
</feature>
<dbReference type="AlphaFoldDB" id="A0AAW2Z1J6"/>
<gene>
    <name evidence="1" type="ORF">AKO1_014815</name>
</gene>
<comment type="caution">
    <text evidence="1">The sequence shown here is derived from an EMBL/GenBank/DDBJ whole genome shotgun (WGS) entry which is preliminary data.</text>
</comment>
<dbReference type="EMBL" id="JAOPGA020000939">
    <property type="protein sequence ID" value="KAL0483148.1"/>
    <property type="molecule type" value="Genomic_DNA"/>
</dbReference>
<protein>
    <submittedName>
        <fullName evidence="1">Uncharacterized protein</fullName>
    </submittedName>
</protein>
<dbReference type="InterPro" id="IPR009072">
    <property type="entry name" value="Histone-fold"/>
</dbReference>
<keyword evidence="2" id="KW-1185">Reference proteome</keyword>
<evidence type="ECO:0000313" key="2">
    <source>
        <dbReference type="Proteomes" id="UP001431209"/>
    </source>
</evidence>
<dbReference type="Gene3D" id="1.10.20.10">
    <property type="entry name" value="Histone, subunit A"/>
    <property type="match status" value="1"/>
</dbReference>
<evidence type="ECO:0000313" key="1">
    <source>
        <dbReference type="EMBL" id="KAL0483148.1"/>
    </source>
</evidence>
<dbReference type="SUPFAM" id="SSF47113">
    <property type="entry name" value="Histone-fold"/>
    <property type="match status" value="1"/>
</dbReference>
<organism evidence="1 2">
    <name type="scientific">Acrasis kona</name>
    <dbReference type="NCBI Taxonomy" id="1008807"/>
    <lineage>
        <taxon>Eukaryota</taxon>
        <taxon>Discoba</taxon>
        <taxon>Heterolobosea</taxon>
        <taxon>Tetramitia</taxon>
        <taxon>Eutetramitia</taxon>
        <taxon>Acrasidae</taxon>
        <taxon>Acrasis</taxon>
    </lineage>
</organism>
<reference evidence="1 2" key="1">
    <citation type="submission" date="2024-03" db="EMBL/GenBank/DDBJ databases">
        <title>The Acrasis kona genome and developmental transcriptomes reveal deep origins of eukaryotic multicellular pathways.</title>
        <authorList>
            <person name="Sheikh S."/>
            <person name="Fu C.-J."/>
            <person name="Brown M.W."/>
            <person name="Baldauf S.L."/>
        </authorList>
    </citation>
    <scope>NUCLEOTIDE SEQUENCE [LARGE SCALE GENOMIC DNA]</scope>
    <source>
        <strain evidence="1 2">ATCC MYA-3509</strain>
    </source>
</reference>
<accession>A0AAW2Z1J6</accession>
<proteinExistence type="predicted"/>
<dbReference type="GO" id="GO:0046982">
    <property type="term" value="F:protein heterodimerization activity"/>
    <property type="evidence" value="ECO:0007669"/>
    <property type="project" value="InterPro"/>
</dbReference>
<sequence>MYGDEIKIPLTSRPKKHTLKRSFDELHCRKDTREKQYKRHCYIVCVVGNTFSRHVDFCEVIVFDEYQKLLCYVPHQYFSSKPLCIIVQRSAVQQIDFLVRQIFGSMSIKCTRARNNTRISLNDVQNAFSTTLGNQQYIIQSANQAGLCELRSVRPNQTKAPLKYPPNYIENEFSLDASIYHKTVNYDACAYTSGVLEYFAKELLHLCCKRTLHNSNYTFELPYVLNIGGEVVTNAVKDCCILKNIMKSVNDFGFYTR</sequence>
<dbReference type="Proteomes" id="UP001431209">
    <property type="component" value="Unassembled WGS sequence"/>
</dbReference>